<dbReference type="GO" id="GO:0005886">
    <property type="term" value="C:plasma membrane"/>
    <property type="evidence" value="ECO:0007669"/>
    <property type="project" value="UniProtKB-SubCell"/>
</dbReference>
<evidence type="ECO:0000256" key="4">
    <source>
        <dbReference type="ARBA" id="ARBA00022679"/>
    </source>
</evidence>
<feature type="transmembrane region" description="Helical" evidence="8">
    <location>
        <begin position="383"/>
        <end position="403"/>
    </location>
</feature>
<dbReference type="HOGENOM" id="CLU_019200_0_0_7"/>
<feature type="transmembrane region" description="Helical" evidence="8">
    <location>
        <begin position="266"/>
        <end position="286"/>
    </location>
</feature>
<evidence type="ECO:0000256" key="3">
    <source>
        <dbReference type="ARBA" id="ARBA00022676"/>
    </source>
</evidence>
<dbReference type="OrthoDB" id="9815691at2"/>
<accession>C0QBS1</accession>
<protein>
    <submittedName>
        <fullName evidence="10">ArnT</fullName>
        <ecNumber evidence="10">2.-.-.-</ecNumber>
    </submittedName>
</protein>
<gene>
    <name evidence="10" type="primary">arnT</name>
    <name evidence="10" type="ordered locus">HRM2_18310</name>
</gene>
<keyword evidence="6 8" id="KW-1133">Transmembrane helix</keyword>
<evidence type="ECO:0000259" key="9">
    <source>
        <dbReference type="Pfam" id="PF13231"/>
    </source>
</evidence>
<feature type="domain" description="Glycosyltransferase RgtA/B/C/D-like" evidence="9">
    <location>
        <begin position="66"/>
        <end position="220"/>
    </location>
</feature>
<evidence type="ECO:0000313" key="10">
    <source>
        <dbReference type="EMBL" id="ACN14933.1"/>
    </source>
</evidence>
<evidence type="ECO:0000313" key="11">
    <source>
        <dbReference type="Proteomes" id="UP000000442"/>
    </source>
</evidence>
<dbReference type="eggNOG" id="COG1807">
    <property type="taxonomic scope" value="Bacteria"/>
</dbReference>
<dbReference type="InterPro" id="IPR038731">
    <property type="entry name" value="RgtA/B/C-like"/>
</dbReference>
<feature type="transmembrane region" description="Helical" evidence="8">
    <location>
        <begin position="298"/>
        <end position="315"/>
    </location>
</feature>
<evidence type="ECO:0000256" key="5">
    <source>
        <dbReference type="ARBA" id="ARBA00022692"/>
    </source>
</evidence>
<dbReference type="Proteomes" id="UP000000442">
    <property type="component" value="Chromosome"/>
</dbReference>
<feature type="transmembrane region" description="Helical" evidence="8">
    <location>
        <begin position="415"/>
        <end position="438"/>
    </location>
</feature>
<feature type="transmembrane region" description="Helical" evidence="8">
    <location>
        <begin position="187"/>
        <end position="204"/>
    </location>
</feature>
<dbReference type="Pfam" id="PF13231">
    <property type="entry name" value="PMT_2"/>
    <property type="match status" value="1"/>
</dbReference>
<feature type="transmembrane region" description="Helical" evidence="8">
    <location>
        <begin position="118"/>
        <end position="133"/>
    </location>
</feature>
<keyword evidence="3" id="KW-0328">Glycosyltransferase</keyword>
<dbReference type="GO" id="GO:0009103">
    <property type="term" value="P:lipopolysaccharide biosynthetic process"/>
    <property type="evidence" value="ECO:0007669"/>
    <property type="project" value="TreeGrafter"/>
</dbReference>
<dbReference type="RefSeq" id="WP_015903719.1">
    <property type="nucleotide sequence ID" value="NC_012108.1"/>
</dbReference>
<dbReference type="EMBL" id="CP001087">
    <property type="protein sequence ID" value="ACN14933.1"/>
    <property type="molecule type" value="Genomic_DNA"/>
</dbReference>
<dbReference type="EC" id="2.-.-.-" evidence="10"/>
<keyword evidence="7 8" id="KW-0472">Membrane</keyword>
<name>C0QBS1_DESAH</name>
<dbReference type="GO" id="GO:0010041">
    <property type="term" value="P:response to iron(III) ion"/>
    <property type="evidence" value="ECO:0007669"/>
    <property type="project" value="TreeGrafter"/>
</dbReference>
<evidence type="ECO:0000256" key="7">
    <source>
        <dbReference type="ARBA" id="ARBA00023136"/>
    </source>
</evidence>
<evidence type="ECO:0000256" key="6">
    <source>
        <dbReference type="ARBA" id="ARBA00022989"/>
    </source>
</evidence>
<dbReference type="CAZy" id="GT83">
    <property type="family name" value="Glycosyltransferase Family 83"/>
</dbReference>
<keyword evidence="2" id="KW-1003">Cell membrane</keyword>
<evidence type="ECO:0000256" key="2">
    <source>
        <dbReference type="ARBA" id="ARBA00022475"/>
    </source>
</evidence>
<dbReference type="InterPro" id="IPR050297">
    <property type="entry name" value="LipidA_mod_glycosyltrf_83"/>
</dbReference>
<feature type="transmembrane region" description="Helical" evidence="8">
    <location>
        <begin position="211"/>
        <end position="233"/>
    </location>
</feature>
<feature type="transmembrane region" description="Helical" evidence="8">
    <location>
        <begin position="321"/>
        <end position="344"/>
    </location>
</feature>
<keyword evidence="5 8" id="KW-0812">Transmembrane</keyword>
<proteinExistence type="predicted"/>
<organism evidence="10 11">
    <name type="scientific">Desulforapulum autotrophicum (strain ATCC 43914 / DSM 3382 / VKM B-1955 / HRM2)</name>
    <name type="common">Desulfobacterium autotrophicum</name>
    <dbReference type="NCBI Taxonomy" id="177437"/>
    <lineage>
        <taxon>Bacteria</taxon>
        <taxon>Pseudomonadati</taxon>
        <taxon>Thermodesulfobacteriota</taxon>
        <taxon>Desulfobacteria</taxon>
        <taxon>Desulfobacterales</taxon>
        <taxon>Desulfobacteraceae</taxon>
        <taxon>Desulforapulum</taxon>
    </lineage>
</organism>
<keyword evidence="4 10" id="KW-0808">Transferase</keyword>
<comment type="subcellular location">
    <subcellularLocation>
        <location evidence="1">Cell membrane</location>
        <topology evidence="1">Multi-pass membrane protein</topology>
    </subcellularLocation>
</comment>
<reference evidence="10 11" key="1">
    <citation type="journal article" date="2009" name="Environ. Microbiol.">
        <title>Genome sequence of Desulfobacterium autotrophicum HRM2, a marine sulfate reducer oxidizing organic carbon completely to carbon dioxide.</title>
        <authorList>
            <person name="Strittmatter A.W."/>
            <person name="Liesegang H."/>
            <person name="Rabus R."/>
            <person name="Decker I."/>
            <person name="Amann J."/>
            <person name="Andres S."/>
            <person name="Henne A."/>
            <person name="Fricke W.F."/>
            <person name="Martinez-Arias R."/>
            <person name="Bartels D."/>
            <person name="Goesmann A."/>
            <person name="Krause L."/>
            <person name="Puehler A."/>
            <person name="Klenk H.P."/>
            <person name="Richter M."/>
            <person name="Schuler M."/>
            <person name="Gloeckner F.O."/>
            <person name="Meyerdierks A."/>
            <person name="Gottschalk G."/>
            <person name="Amann R."/>
        </authorList>
    </citation>
    <scope>NUCLEOTIDE SEQUENCE [LARGE SCALE GENOMIC DNA]</scope>
    <source>
        <strain evidence="11">ATCC 43914 / DSM 3382 / HRM2</strain>
    </source>
</reference>
<dbReference type="STRING" id="177437.HRM2_18310"/>
<feature type="transmembrane region" description="Helical" evidence="8">
    <location>
        <begin position="356"/>
        <end position="377"/>
    </location>
</feature>
<evidence type="ECO:0000256" key="8">
    <source>
        <dbReference type="SAM" id="Phobius"/>
    </source>
</evidence>
<sequence>MNFFSITARPVPILLIILMAALLWGGQYASRSLWEPDEARYTYVAWEMHESGNWLVPHRHGETYAHKPPLMFWLINISTLFTNGEFDGVSGRMPTFLGIILSLWAVSRLTALWYNRQTAWYAIFILSTSYLFWHKAGTGQIDVLLLGLQLSALYLLFKNETQPSRLGLVAAFSLMGLAILAKGPVGLIVPVGIYVTASLTAGNKACLARKFWLWGIPLSLVWPGAWLFAAWLFGASADYFNELLFTQNVGRFAGEFGGHYKPFYYYLKYLVIDFLPWTFLIPAALWATRKDKSTMGQARRILGWVLFVVVFFSLAGGKRNLYILSVYPALSMLVASVVSSLVSLSPRWRQWTTYPLVILFALFSIAGLAPLIPWPGFTLPLTIPVHLLLLFSLISAGTAVILYRCQGKEGIRQQWVNALIATMIIVECYVGTIIFPLFNPIKSPTALAHAVESTLPVDGRLILYRMNGEILALYSKRQGIRFNDLNDLEQFMNKTGHGIVSCTQKEWEHLEKKLAPDPPQQILPHFFKMGGKSLMWFKYGK</sequence>
<dbReference type="KEGG" id="dat:HRM2_18310"/>
<feature type="transmembrane region" description="Helical" evidence="8">
    <location>
        <begin position="89"/>
        <end position="106"/>
    </location>
</feature>
<dbReference type="GO" id="GO:0016763">
    <property type="term" value="F:pentosyltransferase activity"/>
    <property type="evidence" value="ECO:0007669"/>
    <property type="project" value="TreeGrafter"/>
</dbReference>
<dbReference type="AlphaFoldDB" id="C0QBS1"/>
<dbReference type="PANTHER" id="PTHR33908">
    <property type="entry name" value="MANNOSYLTRANSFERASE YKCB-RELATED"/>
    <property type="match status" value="1"/>
</dbReference>
<dbReference type="PANTHER" id="PTHR33908:SF3">
    <property type="entry name" value="UNDECAPRENYL PHOSPHATE-ALPHA-4-AMINO-4-DEOXY-L-ARABINOSE ARABINOSYL TRANSFERASE"/>
    <property type="match status" value="1"/>
</dbReference>
<keyword evidence="11" id="KW-1185">Reference proteome</keyword>
<evidence type="ECO:0000256" key="1">
    <source>
        <dbReference type="ARBA" id="ARBA00004651"/>
    </source>
</evidence>